<protein>
    <submittedName>
        <fullName evidence="4">MerR family transcriptional regulator</fullName>
    </submittedName>
</protein>
<dbReference type="InterPro" id="IPR009061">
    <property type="entry name" value="DNA-bd_dom_put_sf"/>
</dbReference>
<organism evidence="4 5">
    <name type="scientific">Candidatus Pseudobacter hemicellulosilyticus</name>
    <dbReference type="NCBI Taxonomy" id="3121375"/>
    <lineage>
        <taxon>Bacteria</taxon>
        <taxon>Pseudomonadati</taxon>
        <taxon>Bacteroidota</taxon>
        <taxon>Chitinophagia</taxon>
        <taxon>Chitinophagales</taxon>
        <taxon>Chitinophagaceae</taxon>
        <taxon>Pseudobacter</taxon>
    </lineage>
</organism>
<gene>
    <name evidence="4" type="ORF">P0Y53_07245</name>
</gene>
<name>A0AAJ5WX98_9BACT</name>
<feature type="compositionally biased region" description="Basic and acidic residues" evidence="2">
    <location>
        <begin position="272"/>
        <end position="284"/>
    </location>
</feature>
<evidence type="ECO:0000256" key="2">
    <source>
        <dbReference type="SAM" id="MobiDB-lite"/>
    </source>
</evidence>
<evidence type="ECO:0000313" key="5">
    <source>
        <dbReference type="Proteomes" id="UP001220610"/>
    </source>
</evidence>
<dbReference type="SUPFAM" id="SSF46955">
    <property type="entry name" value="Putative DNA-binding domain"/>
    <property type="match status" value="1"/>
</dbReference>
<dbReference type="PANTHER" id="PTHR30204">
    <property type="entry name" value="REDOX-CYCLING DRUG-SENSING TRANSCRIPTIONAL ACTIVATOR SOXR"/>
    <property type="match status" value="1"/>
</dbReference>
<dbReference type="GO" id="GO:0003677">
    <property type="term" value="F:DNA binding"/>
    <property type="evidence" value="ECO:0007669"/>
    <property type="project" value="UniProtKB-KW"/>
</dbReference>
<dbReference type="PANTHER" id="PTHR30204:SF15">
    <property type="entry name" value="BLL5018 PROTEIN"/>
    <property type="match status" value="1"/>
</dbReference>
<dbReference type="Gene3D" id="1.10.1660.10">
    <property type="match status" value="1"/>
</dbReference>
<evidence type="ECO:0000259" key="3">
    <source>
        <dbReference type="PROSITE" id="PS50937"/>
    </source>
</evidence>
<dbReference type="Proteomes" id="UP001220610">
    <property type="component" value="Chromosome"/>
</dbReference>
<evidence type="ECO:0000256" key="1">
    <source>
        <dbReference type="ARBA" id="ARBA00023125"/>
    </source>
</evidence>
<accession>A0AAJ5WX98</accession>
<dbReference type="CDD" id="cd04765">
    <property type="entry name" value="HTH_MlrA-like_sg2"/>
    <property type="match status" value="1"/>
</dbReference>
<dbReference type="AlphaFoldDB" id="A0AAJ5WX98"/>
<dbReference type="EMBL" id="CP119311">
    <property type="protein sequence ID" value="WEK37292.1"/>
    <property type="molecule type" value="Genomic_DNA"/>
</dbReference>
<dbReference type="GO" id="GO:0003700">
    <property type="term" value="F:DNA-binding transcription factor activity"/>
    <property type="evidence" value="ECO:0007669"/>
    <property type="project" value="InterPro"/>
</dbReference>
<feature type="domain" description="HTH merR-type" evidence="3">
    <location>
        <begin position="409"/>
        <end position="432"/>
    </location>
</feature>
<dbReference type="PROSITE" id="PS50937">
    <property type="entry name" value="HTH_MERR_2"/>
    <property type="match status" value="1"/>
</dbReference>
<feature type="region of interest" description="Disordered" evidence="2">
    <location>
        <begin position="272"/>
        <end position="302"/>
    </location>
</feature>
<feature type="region of interest" description="Disordered" evidence="2">
    <location>
        <begin position="361"/>
        <end position="383"/>
    </location>
</feature>
<reference evidence="4" key="1">
    <citation type="submission" date="2023-03" db="EMBL/GenBank/DDBJ databases">
        <title>Andean soil-derived lignocellulolytic bacterial consortium as a source of novel taxa and putative plastic-active enzymes.</title>
        <authorList>
            <person name="Diaz-Garcia L."/>
            <person name="Chuvochina M."/>
            <person name="Feuerriegel G."/>
            <person name="Bunk B."/>
            <person name="Sproer C."/>
            <person name="Streit W.R."/>
            <person name="Rodriguez L.M."/>
            <person name="Overmann J."/>
            <person name="Jimenez D.J."/>
        </authorList>
    </citation>
    <scope>NUCLEOTIDE SEQUENCE</scope>
    <source>
        <strain evidence="4">MAG 7</strain>
    </source>
</reference>
<proteinExistence type="predicted"/>
<keyword evidence="1" id="KW-0238">DNA-binding</keyword>
<dbReference type="InterPro" id="IPR047057">
    <property type="entry name" value="MerR_fam"/>
</dbReference>
<dbReference type="SMART" id="SM00422">
    <property type="entry name" value="HTH_MERR"/>
    <property type="match status" value="1"/>
</dbReference>
<dbReference type="InterPro" id="IPR000551">
    <property type="entry name" value="MerR-type_HTH_dom"/>
</dbReference>
<feature type="region of interest" description="Disordered" evidence="2">
    <location>
        <begin position="141"/>
        <end position="178"/>
    </location>
</feature>
<evidence type="ECO:0000313" key="4">
    <source>
        <dbReference type="EMBL" id="WEK37292.1"/>
    </source>
</evidence>
<dbReference type="Pfam" id="PF13411">
    <property type="entry name" value="MerR_1"/>
    <property type="match status" value="1"/>
</dbReference>
<sequence length="508" mass="55926">MLFHQLRPTVRTMQQKTYSQINLFDTPADPPEQPAVGVRIKSLKTTSVLMPEKQAAPEKPAPAAPVAATTAKEVEAKYGVRVKQKITATPKENLSAQPDLFGTPVTLPPAPAKIIIADQPVPTAAQPVNKSEPAMLVPRPAAPENAQEPRQSVPAEQPASQVTEPAEPRQPDVTAEPSVPVEEALIDPRLATEEPKPTARVVAVRPSTAHVVLPNTTIAKKSDNPLVHKLVVPRIIEEQPKAAVQPATLRPPAAHIVLPDTTAAAIEDSKPAEALTDPRLEQEPKAQSQEEQAIKEHVPEKPAQPAIVAEMLPAQERSVGAAALHELGNGEEEILDEPMAEEWETSPKDQLAMAQPEPVLAEAPESAVRPGNRLPEKKSTRGRKSLKALDAEIDNVNIPPDETLFQRQYYSIGEVATMFGVNQSLLRFWENEFDIIQPRKNRKGDRHFRPVDIRNLELIHDLLRRRKLTIEGAKDFLKKNKQAREQFTMIQSLQDIRSFLLEIKASLG</sequence>